<feature type="compositionally biased region" description="Pro residues" evidence="4">
    <location>
        <begin position="372"/>
        <end position="382"/>
    </location>
</feature>
<evidence type="ECO:0000259" key="5">
    <source>
        <dbReference type="PROSITE" id="PS50002"/>
    </source>
</evidence>
<sequence length="441" mass="50575">MSWKGIVKSVNRLPHNIRTATGLGESTRDYKYEELVSAFDALQKDAYKLHDEARKFRKSVSDLFLHGANIAEILVDIYNPVNADDRSEGPVTRHPQTSSQAMKAVQEYATQSRELQETIVAELDSIDSYVVRPMDDLISVTKSIAKTIKKRDHKRSDYDRYRKSYKKLKEKKDRTSSEEKNLSKLEDQLDKATAVFDQYNDALKEQIPIFFEYCGEYMEPITHYFYNTQMRIYALFYESMERIVSVEYFDLESDIVERYEEKIGDVKSHIESLATLTGRHGNSGGRLTTKVGEGSRSNRRSDSRSPGPVSREYSRNADKDLKSRKYDRDRYDDDYDHEDDPPPAYSSVISSSPTRKGSSYNISSNPKLFPVAAPPRPPPATKPRPKNYVTALYDYEAQAEGDLSFKKNDRIEVIERTADANGWWTGKLNGKTGLFPGNYVE</sequence>
<comment type="caution">
    <text evidence="7">The sequence shown here is derived from an EMBL/GenBank/DDBJ whole genome shotgun (WGS) entry which is preliminary data.</text>
</comment>
<dbReference type="FunFam" id="2.30.30.40:FF:000100">
    <property type="entry name" value="SH3 domain-containing YSC84-like protein 1"/>
    <property type="match status" value="1"/>
</dbReference>
<evidence type="ECO:0000313" key="8">
    <source>
        <dbReference type="Proteomes" id="UP000789572"/>
    </source>
</evidence>
<dbReference type="PRINTS" id="PR00452">
    <property type="entry name" value="SH3DOMAIN"/>
</dbReference>
<feature type="compositionally biased region" description="Acidic residues" evidence="4">
    <location>
        <begin position="332"/>
        <end position="341"/>
    </location>
</feature>
<dbReference type="PANTHER" id="PTHR47174:SF1">
    <property type="entry name" value="REDUCED VIABILITY UPON STARVATION PROTEIN 167"/>
    <property type="match status" value="1"/>
</dbReference>
<evidence type="ECO:0000313" key="7">
    <source>
        <dbReference type="EMBL" id="CAG8476822.1"/>
    </source>
</evidence>
<gene>
    <name evidence="7" type="ORF">POCULU_LOCUS1330</name>
</gene>
<dbReference type="SUPFAM" id="SSF50044">
    <property type="entry name" value="SH3-domain"/>
    <property type="match status" value="1"/>
</dbReference>
<dbReference type="GO" id="GO:0030479">
    <property type="term" value="C:actin cortical patch"/>
    <property type="evidence" value="ECO:0007669"/>
    <property type="project" value="TreeGrafter"/>
</dbReference>
<feature type="domain" description="BAR" evidence="6">
    <location>
        <begin position="17"/>
        <end position="272"/>
    </location>
</feature>
<protein>
    <submittedName>
        <fullName evidence="7">7767_t:CDS:1</fullName>
    </submittedName>
</protein>
<dbReference type="GO" id="GO:0008289">
    <property type="term" value="F:lipid binding"/>
    <property type="evidence" value="ECO:0007669"/>
    <property type="project" value="TreeGrafter"/>
</dbReference>
<dbReference type="GO" id="GO:0031097">
    <property type="term" value="C:medial cortex"/>
    <property type="evidence" value="ECO:0007669"/>
    <property type="project" value="TreeGrafter"/>
</dbReference>
<evidence type="ECO:0000256" key="3">
    <source>
        <dbReference type="SAM" id="Coils"/>
    </source>
</evidence>
<dbReference type="Gene3D" id="1.20.1270.60">
    <property type="entry name" value="Arfaptin homology (AH) domain/BAR domain"/>
    <property type="match status" value="1"/>
</dbReference>
<dbReference type="Gene3D" id="2.30.30.40">
    <property type="entry name" value="SH3 Domains"/>
    <property type="match status" value="1"/>
</dbReference>
<dbReference type="SMART" id="SM00326">
    <property type="entry name" value="SH3"/>
    <property type="match status" value="1"/>
</dbReference>
<organism evidence="7 8">
    <name type="scientific">Paraglomus occultum</name>
    <dbReference type="NCBI Taxonomy" id="144539"/>
    <lineage>
        <taxon>Eukaryota</taxon>
        <taxon>Fungi</taxon>
        <taxon>Fungi incertae sedis</taxon>
        <taxon>Mucoromycota</taxon>
        <taxon>Glomeromycotina</taxon>
        <taxon>Glomeromycetes</taxon>
        <taxon>Paraglomerales</taxon>
        <taxon>Paraglomeraceae</taxon>
        <taxon>Paraglomus</taxon>
    </lineage>
</organism>
<dbReference type="PROSITE" id="PS51021">
    <property type="entry name" value="BAR"/>
    <property type="match status" value="1"/>
</dbReference>
<dbReference type="GO" id="GO:0043332">
    <property type="term" value="C:mating projection tip"/>
    <property type="evidence" value="ECO:0007669"/>
    <property type="project" value="TreeGrafter"/>
</dbReference>
<dbReference type="InterPro" id="IPR001452">
    <property type="entry name" value="SH3_domain"/>
</dbReference>
<keyword evidence="8" id="KW-1185">Reference proteome</keyword>
<dbReference type="SUPFAM" id="SSF103657">
    <property type="entry name" value="BAR/IMD domain-like"/>
    <property type="match status" value="1"/>
</dbReference>
<dbReference type="EMBL" id="CAJVPJ010000097">
    <property type="protein sequence ID" value="CAG8476822.1"/>
    <property type="molecule type" value="Genomic_DNA"/>
</dbReference>
<dbReference type="PROSITE" id="PS50002">
    <property type="entry name" value="SH3"/>
    <property type="match status" value="1"/>
</dbReference>
<evidence type="ECO:0000256" key="1">
    <source>
        <dbReference type="ARBA" id="ARBA00022443"/>
    </source>
</evidence>
<proteinExistence type="predicted"/>
<dbReference type="InterPro" id="IPR027267">
    <property type="entry name" value="AH/BAR_dom_sf"/>
</dbReference>
<dbReference type="PANTHER" id="PTHR47174">
    <property type="entry name" value="BRIDGING INTEGRATOR 3"/>
    <property type="match status" value="1"/>
</dbReference>
<name>A0A9N8Z505_9GLOM</name>
<dbReference type="Pfam" id="PF00018">
    <property type="entry name" value="SH3_1"/>
    <property type="match status" value="1"/>
</dbReference>
<dbReference type="InterPro" id="IPR046982">
    <property type="entry name" value="BIN3/RVS161-like"/>
</dbReference>
<evidence type="ECO:0000259" key="6">
    <source>
        <dbReference type="PROSITE" id="PS51021"/>
    </source>
</evidence>
<evidence type="ECO:0000256" key="4">
    <source>
        <dbReference type="SAM" id="MobiDB-lite"/>
    </source>
</evidence>
<feature type="region of interest" description="Disordered" evidence="4">
    <location>
        <begin position="276"/>
        <end position="385"/>
    </location>
</feature>
<dbReference type="GO" id="GO:0097320">
    <property type="term" value="P:plasma membrane tubulation"/>
    <property type="evidence" value="ECO:0007669"/>
    <property type="project" value="TreeGrafter"/>
</dbReference>
<reference evidence="7" key="1">
    <citation type="submission" date="2021-06" db="EMBL/GenBank/DDBJ databases">
        <authorList>
            <person name="Kallberg Y."/>
            <person name="Tangrot J."/>
            <person name="Rosling A."/>
        </authorList>
    </citation>
    <scope>NUCLEOTIDE SEQUENCE</scope>
    <source>
        <strain evidence="7">IA702</strain>
    </source>
</reference>
<dbReference type="Proteomes" id="UP000789572">
    <property type="component" value="Unassembled WGS sequence"/>
</dbReference>
<feature type="domain" description="SH3" evidence="5">
    <location>
        <begin position="384"/>
        <end position="441"/>
    </location>
</feature>
<dbReference type="AlphaFoldDB" id="A0A9N8Z505"/>
<dbReference type="Pfam" id="PF03114">
    <property type="entry name" value="BAR"/>
    <property type="match status" value="1"/>
</dbReference>
<dbReference type="OrthoDB" id="443981at2759"/>
<accession>A0A9N8Z505</accession>
<dbReference type="InterPro" id="IPR036028">
    <property type="entry name" value="SH3-like_dom_sf"/>
</dbReference>
<keyword evidence="3" id="KW-0175">Coiled coil</keyword>
<feature type="compositionally biased region" description="Polar residues" evidence="4">
    <location>
        <begin position="347"/>
        <end position="365"/>
    </location>
</feature>
<evidence type="ECO:0000256" key="2">
    <source>
        <dbReference type="PROSITE-ProRule" id="PRU00192"/>
    </source>
</evidence>
<feature type="compositionally biased region" description="Basic and acidic residues" evidence="4">
    <location>
        <begin position="312"/>
        <end position="331"/>
    </location>
</feature>
<dbReference type="GO" id="GO:1990528">
    <property type="term" value="C:Rvs161p-Rvs167p complex"/>
    <property type="evidence" value="ECO:0007669"/>
    <property type="project" value="TreeGrafter"/>
</dbReference>
<dbReference type="InterPro" id="IPR004148">
    <property type="entry name" value="BAR_dom"/>
</dbReference>
<dbReference type="GO" id="GO:0006897">
    <property type="term" value="P:endocytosis"/>
    <property type="evidence" value="ECO:0007669"/>
    <property type="project" value="InterPro"/>
</dbReference>
<dbReference type="SMART" id="SM00721">
    <property type="entry name" value="BAR"/>
    <property type="match status" value="1"/>
</dbReference>
<keyword evidence="1 2" id="KW-0728">SH3 domain</keyword>
<dbReference type="GO" id="GO:0051666">
    <property type="term" value="P:actin cortical patch localization"/>
    <property type="evidence" value="ECO:0007669"/>
    <property type="project" value="InterPro"/>
</dbReference>
<feature type="coiled-coil region" evidence="3">
    <location>
        <begin position="151"/>
        <end position="202"/>
    </location>
</feature>